<evidence type="ECO:0000256" key="4">
    <source>
        <dbReference type="ARBA" id="ARBA00022837"/>
    </source>
</evidence>
<dbReference type="Pfam" id="PF18884">
    <property type="entry name" value="TSP3_bac"/>
    <property type="match status" value="5"/>
</dbReference>
<feature type="compositionally biased region" description="Basic and acidic residues" evidence="5">
    <location>
        <begin position="1372"/>
        <end position="1381"/>
    </location>
</feature>
<accession>A0A437PUV5</accession>
<dbReference type="PANTHER" id="PTHR34720:SF9">
    <property type="entry name" value="BLR4714 PROTEIN"/>
    <property type="match status" value="1"/>
</dbReference>
<keyword evidence="3" id="KW-0732">Signal</keyword>
<feature type="compositionally biased region" description="Basic and acidic residues" evidence="5">
    <location>
        <begin position="1338"/>
        <end position="1347"/>
    </location>
</feature>
<keyword evidence="7" id="KW-1185">Reference proteome</keyword>
<dbReference type="Proteomes" id="UP000282832">
    <property type="component" value="Unassembled WGS sequence"/>
</dbReference>
<sequence length="1618" mass="166655">IATVKSGSSVTTNVLANDVCENPNCTLSNPTIVTQPAHGTVTVNPDGTLTYTPAAGFTGTDVLTYQVCDNSVNPAVCKTATVTYTVQPATAAPTTTAADDASTTNSNSPVSGNVLANDGSTNPNAVLTVAPQNTTIPGKGTIVMNADGSFTFTPTGGFVGTVDIPYTVCDNANPANCSTATLHIVVEPAPTVIAPDFNNGLINKPIAGSLATNDVVAGGGTYGTPVAATSNPTGATFTVNPDGSYSFTGTQPGVYTYNVPVCPAGQTTNCPLSPVTITVVDPTAANVAPAVNPDIATVKSGSSVTTNVLANDVCENPNCTLSNPTIVTQPAHGTVTVNPDGTLTYTPAAGFTGTDVLTYQVCDNSVNPAVCKSTTVTYTVQPATAAPTTTAADDAASTKGNVPATGNVLRNDASTDPNAVLTVTPQSTTIPGKGTIVMNADGSYTFTPAPGFTGTVNIPYTVCDNANPANCSTATLHVVVEPPVDLVGDINATNINVPVNGNVSTNDSAPGSVVYGTPVASANNPSGATLTMNPDGTYSFTATTPGKYVYDVPNCLPGQTTGCPTTPLVITVKDPSATNNLPVVNPDIATVRAGTSVTTNVLANDKCTNQGCSLNPASVAITAQPAHGTVTVNPDGTLTYTPAAGFTGTDVLTYKVCDNMTPANCQTATVTYTVVPANSVLTTAADDYVTTKGTGIATGNVLGNDASTNSAATLHVSATAAVPASTGTLVMNANGSYVFTPASGFTGTLDVAYTVCDNATPANCTEATLHITVDPAPTATDDNIPGATNGVYTTNILVNDQIQPGAGISITRQTGAGAGTAQGTVTFDPLTGAMVYVPSPLDGNTVTVGYTVCDNNYNPAQCADATVTIQVCDPANPAMDCDGDGVTNGQEILDHTDPADPCSLVAGSQTVAPKGIWLTADCDGDGVTNGQEVIDGTNPTDPCDYNVASKTLAPSAAWLALDCDGDGTPNATDPQPLNFCVGGTGAIPALGSATYDKFFRNADCDGDGISNHMETNTSGLALDFDGDGIPNYLDGDSDNDGIPDAVEQNRDSDGDGYADYQDLDSDNDGISDKVEAGASPTMPVDSDGDGKPNYLDLDSDNDGILDSVEAIDVFAANRDDNYDGKVDKNGVFIDTNNNGWADISEGDLPVDTDHDGIPDYLDLDSDNDCIPDAVEFTRDVDGDNRPNYRDTDSDGDGIPDNIEAGSCSHPIDTDGDGIPDFLDTDSDNDGIPDAIEAGKNPATPVDTDGDGIPDYRDLDSDNDGIPDALEAGKDPKNPVDTDGDGTPDFQDLDSDNDGIPDAIEAGKDPKNPVDTDGDGIPDFRDLDSDNDGIPDAIEAGKDPKNPVDTDGDGIPDFRDLDSDNDGIPDALEAGKDPKNPVDTDGDGIPDFRDVDSDNDGITDAFEAGANPKNPVDTDGDGIPDFRDLDSDNDGISDKIEGIVDTDKDGLPDFRDLDSDGDTYPDKVEGNVDTDKDGIPDFRDLDSDGDVIPDKLENDIDYGGMPDCDGDGIDNRIDPDVCPTFATQGISPNNDGINDVLIIPGIKSYKNHLTIFNRWGNVVWEQENYQNSWGGETNQGDTVLSTDLKLPDGTYYYVIDFYGVKPNIGTYVYINRQAK</sequence>
<dbReference type="SUPFAM" id="SSF103647">
    <property type="entry name" value="TSP type-3 repeat"/>
    <property type="match status" value="2"/>
</dbReference>
<feature type="compositionally biased region" description="Low complexity" evidence="5">
    <location>
        <begin position="93"/>
        <end position="104"/>
    </location>
</feature>
<feature type="compositionally biased region" description="Basic and acidic residues" evidence="5">
    <location>
        <begin position="1304"/>
        <end position="1313"/>
    </location>
</feature>
<evidence type="ECO:0000313" key="6">
    <source>
        <dbReference type="EMBL" id="RVU25998.1"/>
    </source>
</evidence>
<organism evidence="6 7">
    <name type="scientific">Sandaracinomonas limnophila</name>
    <dbReference type="NCBI Taxonomy" id="1862386"/>
    <lineage>
        <taxon>Bacteria</taxon>
        <taxon>Pseudomonadati</taxon>
        <taxon>Bacteroidota</taxon>
        <taxon>Cytophagia</taxon>
        <taxon>Cytophagales</taxon>
        <taxon>Flectobacillaceae</taxon>
        <taxon>Sandaracinomonas</taxon>
    </lineage>
</organism>
<dbReference type="EMBL" id="SACY01000002">
    <property type="protein sequence ID" value="RVU25998.1"/>
    <property type="molecule type" value="Genomic_DNA"/>
</dbReference>
<evidence type="ECO:0000256" key="1">
    <source>
        <dbReference type="ARBA" id="ARBA00004613"/>
    </source>
</evidence>
<feature type="compositionally biased region" description="Acidic residues" evidence="5">
    <location>
        <begin position="1213"/>
        <end position="1230"/>
    </location>
</feature>
<dbReference type="Gene3D" id="4.10.1080.10">
    <property type="entry name" value="TSP type-3 repeat"/>
    <property type="match status" value="3"/>
</dbReference>
<reference evidence="6 7" key="1">
    <citation type="submission" date="2019-01" db="EMBL/GenBank/DDBJ databases">
        <authorList>
            <person name="Chen W.-M."/>
        </authorList>
    </citation>
    <scope>NUCLEOTIDE SEQUENCE [LARGE SCALE GENOMIC DNA]</scope>
    <source>
        <strain evidence="6 7">FSY-15</strain>
    </source>
</reference>
<dbReference type="Pfam" id="PF17963">
    <property type="entry name" value="Big_9"/>
    <property type="match status" value="6"/>
</dbReference>
<dbReference type="Gene3D" id="2.60.40.2810">
    <property type="match status" value="1"/>
</dbReference>
<feature type="compositionally biased region" description="Basic and acidic residues" evidence="5">
    <location>
        <begin position="1177"/>
        <end position="1192"/>
    </location>
</feature>
<evidence type="ECO:0000256" key="5">
    <source>
        <dbReference type="SAM" id="MobiDB-lite"/>
    </source>
</evidence>
<evidence type="ECO:0000256" key="2">
    <source>
        <dbReference type="ARBA" id="ARBA00022525"/>
    </source>
</evidence>
<feature type="non-terminal residue" evidence="6">
    <location>
        <position position="1"/>
    </location>
</feature>
<feature type="region of interest" description="Disordered" evidence="5">
    <location>
        <begin position="1177"/>
        <end position="1465"/>
    </location>
</feature>
<feature type="compositionally biased region" description="Basic and acidic residues" evidence="5">
    <location>
        <begin position="1423"/>
        <end position="1465"/>
    </location>
</feature>
<dbReference type="InterPro" id="IPR059100">
    <property type="entry name" value="TSP3_bac"/>
</dbReference>
<feature type="region of interest" description="Disordered" evidence="5">
    <location>
        <begin position="1031"/>
        <end position="1094"/>
    </location>
</feature>
<keyword evidence="2" id="KW-0964">Secreted</keyword>
<dbReference type="Gene3D" id="2.60.40.3440">
    <property type="match status" value="3"/>
</dbReference>
<feature type="region of interest" description="Disordered" evidence="5">
    <location>
        <begin position="93"/>
        <end position="118"/>
    </location>
</feature>
<comment type="subcellular location">
    <subcellularLocation>
        <location evidence="1">Secreted</location>
    </subcellularLocation>
</comment>
<name>A0A437PUV5_9BACT</name>
<evidence type="ECO:0000313" key="7">
    <source>
        <dbReference type="Proteomes" id="UP000282832"/>
    </source>
</evidence>
<evidence type="ECO:0000256" key="3">
    <source>
        <dbReference type="ARBA" id="ARBA00022729"/>
    </source>
</evidence>
<dbReference type="InterPro" id="IPR028974">
    <property type="entry name" value="TSP_type-3_rpt"/>
</dbReference>
<gene>
    <name evidence="6" type="ORF">EOJ36_06170</name>
</gene>
<dbReference type="OrthoDB" id="934118at2"/>
<keyword evidence="4" id="KW-0106">Calcium</keyword>
<feature type="compositionally biased region" description="Acidic residues" evidence="5">
    <location>
        <begin position="1281"/>
        <end position="1298"/>
    </location>
</feature>
<proteinExistence type="predicted"/>
<comment type="caution">
    <text evidence="6">The sequence shown here is derived from an EMBL/GenBank/DDBJ whole genome shotgun (WGS) entry which is preliminary data.</text>
</comment>
<dbReference type="Pfam" id="PF13585">
    <property type="entry name" value="CHU_C"/>
    <property type="match status" value="1"/>
</dbReference>
<dbReference type="GO" id="GO:0005509">
    <property type="term" value="F:calcium ion binding"/>
    <property type="evidence" value="ECO:0007669"/>
    <property type="project" value="InterPro"/>
</dbReference>
<protein>
    <submittedName>
        <fullName evidence="6">Tandem-95 repeat protein</fullName>
    </submittedName>
</protein>
<dbReference type="NCBIfam" id="NF012211">
    <property type="entry name" value="tand_rpt_95"/>
    <property type="match status" value="6"/>
</dbReference>
<feature type="compositionally biased region" description="Basic and acidic residues" evidence="5">
    <location>
        <begin position="1270"/>
        <end position="1279"/>
    </location>
</feature>
<dbReference type="PANTHER" id="PTHR34720">
    <property type="entry name" value="MICROCYSTIN DEPENDENT PROTEIN"/>
    <property type="match status" value="1"/>
</dbReference>